<evidence type="ECO:0000313" key="1">
    <source>
        <dbReference type="EMBL" id="ODC05535.1"/>
    </source>
</evidence>
<accession>A0A1E2VFU9</accession>
<protein>
    <recommendedName>
        <fullName evidence="3">Exonuclease</fullName>
    </recommendedName>
</protein>
<dbReference type="STRING" id="197479.BFW38_16360"/>
<organism evidence="1 2">
    <name type="scientific">Terasakiispira papahanaumokuakeensis</name>
    <dbReference type="NCBI Taxonomy" id="197479"/>
    <lineage>
        <taxon>Bacteria</taxon>
        <taxon>Pseudomonadati</taxon>
        <taxon>Pseudomonadota</taxon>
        <taxon>Gammaproteobacteria</taxon>
        <taxon>Oceanospirillales</taxon>
        <taxon>Terasakiispira</taxon>
    </lineage>
</organism>
<gene>
    <name evidence="1" type="ORF">BFW38_16360</name>
</gene>
<dbReference type="InterPro" id="IPR018707">
    <property type="entry name" value="LpxR"/>
</dbReference>
<dbReference type="InterPro" id="IPR037107">
    <property type="entry name" value="Put_OMP_sf"/>
</dbReference>
<dbReference type="Gene3D" id="2.40.128.140">
    <property type="entry name" value="Outer membrane protein"/>
    <property type="match status" value="1"/>
</dbReference>
<name>A0A1E2VFU9_9GAMM</name>
<dbReference type="Pfam" id="PF09982">
    <property type="entry name" value="LpxR"/>
    <property type="match status" value="1"/>
</dbReference>
<dbReference type="EMBL" id="MDTQ01000001">
    <property type="protein sequence ID" value="ODC05535.1"/>
    <property type="molecule type" value="Genomic_DNA"/>
</dbReference>
<comment type="caution">
    <text evidence="1">The sequence shown here is derived from an EMBL/GenBank/DDBJ whole genome shotgun (WGS) entry which is preliminary data.</text>
</comment>
<dbReference type="Proteomes" id="UP000094291">
    <property type="component" value="Unassembled WGS sequence"/>
</dbReference>
<keyword evidence="2" id="KW-1185">Reference proteome</keyword>
<sequence>MTLVLLALSGTTAASGLLSLTSDNDLYSSGDDGHYTNGAEISWGFVPEADHWTRDVADYIPGWQKDTLSGASYSLAHQMFTPNQISRRDLIEDDRPYAGVLLTGLTLLSDTPRTNGQRTAQTLAFNIGLVGPGAGGKPIQREFHKLIGSNRPHGWSHQLHNEPILNMTYRRAWLAPAHLGNMAVEYGPHAGFALGNLYTYGAAGGTIRMGQNLDRSFGIPAVPPAESGQSGFLPGASNGWYVFAGLEGRYMARNLLLDGNTFENSHSVDRKPWVGDITLGAAMMWKSAQLSYTYIWRTKEFETQEDNDQFGSITLSFWL</sequence>
<proteinExistence type="predicted"/>
<evidence type="ECO:0000313" key="2">
    <source>
        <dbReference type="Proteomes" id="UP000094291"/>
    </source>
</evidence>
<dbReference type="AlphaFoldDB" id="A0A1E2VFU9"/>
<dbReference type="OrthoDB" id="9776275at2"/>
<reference evidence="1 2" key="1">
    <citation type="submission" date="2016-08" db="EMBL/GenBank/DDBJ databases">
        <authorList>
            <person name="Seilhamer J.J."/>
        </authorList>
    </citation>
    <scope>NUCLEOTIDE SEQUENCE [LARGE SCALE GENOMIC DNA]</scope>
    <source>
        <strain evidence="1 2">PH27A</strain>
    </source>
</reference>
<evidence type="ECO:0008006" key="3">
    <source>
        <dbReference type="Google" id="ProtNLM"/>
    </source>
</evidence>